<evidence type="ECO:0000256" key="3">
    <source>
        <dbReference type="ARBA" id="ARBA00004775"/>
    </source>
</evidence>
<evidence type="ECO:0000256" key="9">
    <source>
        <dbReference type="ARBA" id="ARBA00029805"/>
    </source>
</evidence>
<evidence type="ECO:0000256" key="2">
    <source>
        <dbReference type="ARBA" id="ARBA00003267"/>
    </source>
</evidence>
<dbReference type="EC" id="2.6.1.16" evidence="4"/>
<dbReference type="Gene3D" id="3.60.20.10">
    <property type="entry name" value="Glutamine Phosphoribosylpyrophosphate, subunit 1, domain 1"/>
    <property type="match status" value="1"/>
</dbReference>
<keyword evidence="14" id="KW-1185">Reference proteome</keyword>
<name>A0A0F9WPX8_9MICR</name>
<keyword evidence="5 13" id="KW-0032">Aminotransferase</keyword>
<dbReference type="Pfam" id="PF13522">
    <property type="entry name" value="GATase_6"/>
    <property type="match status" value="1"/>
</dbReference>
<dbReference type="PROSITE" id="PS51464">
    <property type="entry name" value="SIS"/>
    <property type="match status" value="2"/>
</dbReference>
<dbReference type="PANTHER" id="PTHR10937:SF0">
    <property type="entry name" value="GLUTAMINE--FRUCTOSE-6-PHOSPHATE TRANSAMINASE (ISOMERIZING)"/>
    <property type="match status" value="1"/>
</dbReference>
<dbReference type="Gene3D" id="3.40.50.10490">
    <property type="entry name" value="Glucose-6-phosphate isomerase like protein, domain 1"/>
    <property type="match status" value="2"/>
</dbReference>
<dbReference type="VEuPathDB" id="MicrosporidiaDB:AAJ76_3600026320"/>
<dbReference type="CDD" id="cd05008">
    <property type="entry name" value="SIS_GlmS_GlmD_1"/>
    <property type="match status" value="1"/>
</dbReference>
<dbReference type="FunFam" id="3.40.50.10490:FF:000001">
    <property type="entry name" value="Glutamine--fructose-6-phosphate aminotransferase [isomerizing]"/>
    <property type="match status" value="1"/>
</dbReference>
<comment type="function">
    <text evidence="2">Involved in amino sugar synthesis (formation of chitin, supplies the amino sugars of asparagine-linked oligosaccharides of glycoproteins).</text>
</comment>
<evidence type="ECO:0000256" key="8">
    <source>
        <dbReference type="ARBA" id="ARBA00022962"/>
    </source>
</evidence>
<evidence type="ECO:0000256" key="5">
    <source>
        <dbReference type="ARBA" id="ARBA00022576"/>
    </source>
</evidence>
<keyword evidence="7" id="KW-0677">Repeat</keyword>
<dbReference type="OMA" id="ASEYRYA"/>
<dbReference type="PROSITE" id="PS51278">
    <property type="entry name" value="GATASE_TYPE_2"/>
    <property type="match status" value="1"/>
</dbReference>
<dbReference type="PANTHER" id="PTHR10937">
    <property type="entry name" value="GLUCOSAMINE--FRUCTOSE-6-PHOSPHATE AMINOTRANSFERASE, ISOMERIZING"/>
    <property type="match status" value="1"/>
</dbReference>
<dbReference type="CDD" id="cd00714">
    <property type="entry name" value="GFAT"/>
    <property type="match status" value="1"/>
</dbReference>
<protein>
    <recommendedName>
        <fullName evidence="4">glutamine--fructose-6-phosphate transaminase (isomerizing)</fullName>
        <ecNumber evidence="4">2.6.1.16</ecNumber>
    </recommendedName>
    <alternativeName>
        <fullName evidence="10">D-fructose-6-phosphate amidotransferase</fullName>
    </alternativeName>
    <alternativeName>
        <fullName evidence="9">Hexosephosphate aminotransferase</fullName>
    </alternativeName>
</protein>
<dbReference type="InterPro" id="IPR046348">
    <property type="entry name" value="SIS_dom_sf"/>
</dbReference>
<evidence type="ECO:0000256" key="4">
    <source>
        <dbReference type="ARBA" id="ARBA00012916"/>
    </source>
</evidence>
<feature type="domain" description="Glutamine amidotransferase type-2" evidence="11">
    <location>
        <begin position="2"/>
        <end position="305"/>
    </location>
</feature>
<comment type="catalytic activity">
    <reaction evidence="1">
        <text>D-fructose 6-phosphate + L-glutamine = D-glucosamine 6-phosphate + L-glutamate</text>
        <dbReference type="Rhea" id="RHEA:13237"/>
        <dbReference type="ChEBI" id="CHEBI:29985"/>
        <dbReference type="ChEBI" id="CHEBI:58359"/>
        <dbReference type="ChEBI" id="CHEBI:58725"/>
        <dbReference type="ChEBI" id="CHEBI:61527"/>
        <dbReference type="EC" id="2.6.1.16"/>
    </reaction>
</comment>
<gene>
    <name evidence="13" type="ORF">AAJ76_3600026320</name>
</gene>
<evidence type="ECO:0000313" key="13">
    <source>
        <dbReference type="EMBL" id="KKO75008.1"/>
    </source>
</evidence>
<organism evidence="13 14">
    <name type="scientific">Vairimorpha ceranae</name>
    <dbReference type="NCBI Taxonomy" id="40302"/>
    <lineage>
        <taxon>Eukaryota</taxon>
        <taxon>Fungi</taxon>
        <taxon>Fungi incertae sedis</taxon>
        <taxon>Microsporidia</taxon>
        <taxon>Nosematidae</taxon>
        <taxon>Vairimorpha</taxon>
    </lineage>
</organism>
<dbReference type="Proteomes" id="UP000034350">
    <property type="component" value="Unassembled WGS sequence"/>
</dbReference>
<dbReference type="RefSeq" id="XP_024330750.1">
    <property type="nucleotide sequence ID" value="XM_024475322.1"/>
</dbReference>
<dbReference type="SUPFAM" id="SSF53697">
    <property type="entry name" value="SIS domain"/>
    <property type="match status" value="1"/>
</dbReference>
<dbReference type="UniPathway" id="UPA00113">
    <property type="reaction ID" value="UER00528"/>
</dbReference>
<comment type="caution">
    <text evidence="13">The sequence shown here is derived from an EMBL/GenBank/DDBJ whole genome shotgun (WGS) entry which is preliminary data.</text>
</comment>
<dbReference type="SUPFAM" id="SSF56235">
    <property type="entry name" value="N-terminal nucleophile aminohydrolases (Ntn hydrolases)"/>
    <property type="match status" value="1"/>
</dbReference>
<reference evidence="13 14" key="1">
    <citation type="journal article" date="2015" name="Environ. Microbiol.">
        <title>Genome analyses suggest the presence of polyploidy and recent human-driven expansions in eight global populations of the honeybee pathogen Nosema ceranae.</title>
        <authorList>
            <person name="Pelin A."/>
            <person name="Selman M."/>
            <person name="Aris-Brosou S."/>
            <person name="Farinelli L."/>
            <person name="Corradi N."/>
        </authorList>
    </citation>
    <scope>NUCLEOTIDE SEQUENCE [LARGE SCALE GENOMIC DNA]</scope>
    <source>
        <strain evidence="13 14">PA08 1199</strain>
    </source>
</reference>
<dbReference type="NCBIfam" id="NF001484">
    <property type="entry name" value="PRK00331.1"/>
    <property type="match status" value="1"/>
</dbReference>
<dbReference type="Pfam" id="PF01380">
    <property type="entry name" value="SIS"/>
    <property type="match status" value="2"/>
</dbReference>
<dbReference type="CDD" id="cd05009">
    <property type="entry name" value="SIS_GlmS_GlmD_2"/>
    <property type="match status" value="1"/>
</dbReference>
<dbReference type="InterPro" id="IPR035466">
    <property type="entry name" value="GlmS/AgaS_SIS"/>
</dbReference>
<dbReference type="GO" id="GO:0004360">
    <property type="term" value="F:glutamine-fructose-6-phosphate transaminase (isomerizing) activity"/>
    <property type="evidence" value="ECO:0007669"/>
    <property type="project" value="UniProtKB-EC"/>
</dbReference>
<dbReference type="FunFam" id="3.40.50.10490:FF:000002">
    <property type="entry name" value="Glutamine--fructose-6-phosphate aminotransferase [isomerizing]"/>
    <property type="match status" value="1"/>
</dbReference>
<dbReference type="InterPro" id="IPR035490">
    <property type="entry name" value="GlmS/FrlB_SIS"/>
</dbReference>
<evidence type="ECO:0000256" key="7">
    <source>
        <dbReference type="ARBA" id="ARBA00022737"/>
    </source>
</evidence>
<dbReference type="GO" id="GO:0006002">
    <property type="term" value="P:fructose 6-phosphate metabolic process"/>
    <property type="evidence" value="ECO:0007669"/>
    <property type="project" value="TreeGrafter"/>
</dbReference>
<comment type="pathway">
    <text evidence="3">Nucleotide-sugar biosynthesis; UDP-N-acetyl-alpha-D-glucosamine biosynthesis; alpha-D-glucosamine 6-phosphate from D-fructose 6-phosphate: step 1/1.</text>
</comment>
<evidence type="ECO:0000256" key="6">
    <source>
        <dbReference type="ARBA" id="ARBA00022679"/>
    </source>
</evidence>
<keyword evidence="6 13" id="KW-0808">Transferase</keyword>
<dbReference type="GeneID" id="36320259"/>
<evidence type="ECO:0000313" key="14">
    <source>
        <dbReference type="Proteomes" id="UP000034350"/>
    </source>
</evidence>
<dbReference type="GO" id="GO:0006487">
    <property type="term" value="P:protein N-linked glycosylation"/>
    <property type="evidence" value="ECO:0007669"/>
    <property type="project" value="TreeGrafter"/>
</dbReference>
<dbReference type="InterPro" id="IPR047084">
    <property type="entry name" value="GFAT_N"/>
</dbReference>
<dbReference type="GO" id="GO:0006048">
    <property type="term" value="P:UDP-N-acetylglucosamine biosynthetic process"/>
    <property type="evidence" value="ECO:0007669"/>
    <property type="project" value="UniProtKB-UniPathway"/>
</dbReference>
<evidence type="ECO:0000259" key="11">
    <source>
        <dbReference type="PROSITE" id="PS51278"/>
    </source>
</evidence>
<dbReference type="VEuPathDB" id="MicrosporidiaDB:NCER_100735"/>
<dbReference type="VEuPathDB" id="MicrosporidiaDB:G9O61_00g019900"/>
<dbReference type="OrthoDB" id="15235at2759"/>
<feature type="domain" description="SIS" evidence="12">
    <location>
        <begin position="379"/>
        <end position="518"/>
    </location>
</feature>
<evidence type="ECO:0000256" key="10">
    <source>
        <dbReference type="ARBA" id="ARBA00033302"/>
    </source>
</evidence>
<dbReference type="InterPro" id="IPR017932">
    <property type="entry name" value="GATase_2_dom"/>
</dbReference>
<proteinExistence type="predicted"/>
<dbReference type="EMBL" id="JPQZ01000036">
    <property type="protein sequence ID" value="KKO75008.1"/>
    <property type="molecule type" value="Genomic_DNA"/>
</dbReference>
<dbReference type="GO" id="GO:0097367">
    <property type="term" value="F:carbohydrate derivative binding"/>
    <property type="evidence" value="ECO:0007669"/>
    <property type="project" value="InterPro"/>
</dbReference>
<keyword evidence="8" id="KW-0315">Glutamine amidotransferase</keyword>
<dbReference type="AlphaFoldDB" id="A0A0F9WPX8"/>
<accession>A0A0F9WPX8</accession>
<evidence type="ECO:0000259" key="12">
    <source>
        <dbReference type="PROSITE" id="PS51464"/>
    </source>
</evidence>
<sequence length="700" mass="78250">MCGIFGYANFLTEKTKNQISKILINGLKRIEYRGYDSAGFCLQGNDNKNYVLFKEVGKVEKLEEMTNQQKIVDMDRLLFNHVGIAHTRWATHGKPSVANCHPLKSDPDGKFLVVHNGIITNYKTLKAFLEKRKYVFKSDTDTEVAVKLALYFYNEEIKKNNQPKFVDIIKKVIKRCDGAFSFVFISPIFPNEMVAVRVSSPLLIGLKGADKMSLDFFNVSYGNITDDEPASPLMSATTSPILTSANTINVNLIDDLRKGVDRCTLHAADNDELEVFLSSDASALIEHTNKVIYLEDNDICHIFAGNLIIHRPNSKNQDTLGDKREVKTIETELNAIMKGNYEHFMIKEINEQKESVINTMRGRVNFEESTVNLGGIKEYVNILKKCSRFIFVACGTSYHAALSVKSLFEELIELPINIEIASDFLDRCPPINRNDCVFFISQSGETADSVMALRYCIKQGALTVGVTNIVGSTISRETHCGVHINAGPEIGVASTKAYTSQFIALILIAIQISQDSLIKLERRKVIINELRNITHKISQVLTLNDDIKEYAKSISDINSLVLIGRGYQYPICMEGALKIKEITYIHSEGIMAGELKHGPIALVDDKLNILLFVTNDKNYDKTSNVIHQITARNGKPLIIASESIADSFTSEKVFIVPDTIDCLQGILTVIPVQLLSYHLAVLRGFNPDFPRNLAKSVTVE</sequence>
<dbReference type="InterPro" id="IPR029055">
    <property type="entry name" value="Ntn_hydrolases_N"/>
</dbReference>
<feature type="domain" description="SIS" evidence="12">
    <location>
        <begin position="550"/>
        <end position="690"/>
    </location>
</feature>
<evidence type="ECO:0000256" key="1">
    <source>
        <dbReference type="ARBA" id="ARBA00001031"/>
    </source>
</evidence>
<dbReference type="InterPro" id="IPR001347">
    <property type="entry name" value="SIS_dom"/>
</dbReference>